<name>A0A916XVI4_9FLAO</name>
<sequence>MGNRMNLKYVTHKREVFFEVATKYINDTTVVLDVGAGKGDFSNFHKSSDFYLLDGNEETVAFLKEKQHKNVYSGMLPQLPFESNFFDVIHCSHVVEHLYPEQFYETLKEMNRCLKAGGVLIISAPLFWDDFYNDLSHIRPYPPVIFKNYLCTNSNGPRTRVVIDSSYEMLEEIYRYKKEKFFADLTINSTSFLSKLVLKILSGFERMGLKFYKKTGYTIVLKKKH</sequence>
<dbReference type="Gene3D" id="3.40.50.150">
    <property type="entry name" value="Vaccinia Virus protein VP39"/>
    <property type="match status" value="1"/>
</dbReference>
<reference evidence="2" key="2">
    <citation type="submission" date="2020-09" db="EMBL/GenBank/DDBJ databases">
        <authorList>
            <person name="Sun Q."/>
            <person name="Zhou Y."/>
        </authorList>
    </citation>
    <scope>NUCLEOTIDE SEQUENCE</scope>
    <source>
        <strain evidence="2">CGMCC 1.12506</strain>
    </source>
</reference>
<comment type="caution">
    <text evidence="2">The sequence shown here is derived from an EMBL/GenBank/DDBJ whole genome shotgun (WGS) entry which is preliminary data.</text>
</comment>
<protein>
    <recommendedName>
        <fullName evidence="1">Methyltransferase type 11 domain-containing protein</fullName>
    </recommendedName>
</protein>
<organism evidence="2 3">
    <name type="scientific">Flavobacterium orientale</name>
    <dbReference type="NCBI Taxonomy" id="1756020"/>
    <lineage>
        <taxon>Bacteria</taxon>
        <taxon>Pseudomonadati</taxon>
        <taxon>Bacteroidota</taxon>
        <taxon>Flavobacteriia</taxon>
        <taxon>Flavobacteriales</taxon>
        <taxon>Flavobacteriaceae</taxon>
        <taxon>Flavobacterium</taxon>
    </lineage>
</organism>
<proteinExistence type="predicted"/>
<dbReference type="SUPFAM" id="SSF53335">
    <property type="entry name" value="S-adenosyl-L-methionine-dependent methyltransferases"/>
    <property type="match status" value="1"/>
</dbReference>
<accession>A0A916XVI4</accession>
<gene>
    <name evidence="2" type="ORF">GCM10011343_02430</name>
</gene>
<evidence type="ECO:0000313" key="3">
    <source>
        <dbReference type="Proteomes" id="UP000625735"/>
    </source>
</evidence>
<dbReference type="GO" id="GO:0008757">
    <property type="term" value="F:S-adenosylmethionine-dependent methyltransferase activity"/>
    <property type="evidence" value="ECO:0007669"/>
    <property type="project" value="InterPro"/>
</dbReference>
<reference evidence="2" key="1">
    <citation type="journal article" date="2014" name="Int. J. Syst. Evol. Microbiol.">
        <title>Complete genome sequence of Corynebacterium casei LMG S-19264T (=DSM 44701T), isolated from a smear-ripened cheese.</title>
        <authorList>
            <consortium name="US DOE Joint Genome Institute (JGI-PGF)"/>
            <person name="Walter F."/>
            <person name="Albersmeier A."/>
            <person name="Kalinowski J."/>
            <person name="Ruckert C."/>
        </authorList>
    </citation>
    <scope>NUCLEOTIDE SEQUENCE</scope>
    <source>
        <strain evidence="2">CGMCC 1.12506</strain>
    </source>
</reference>
<keyword evidence="3" id="KW-1185">Reference proteome</keyword>
<evidence type="ECO:0000313" key="2">
    <source>
        <dbReference type="EMBL" id="GGD14920.1"/>
    </source>
</evidence>
<dbReference type="AlphaFoldDB" id="A0A916XVI4"/>
<evidence type="ECO:0000259" key="1">
    <source>
        <dbReference type="Pfam" id="PF08241"/>
    </source>
</evidence>
<dbReference type="EMBL" id="BMFG01000001">
    <property type="protein sequence ID" value="GGD14920.1"/>
    <property type="molecule type" value="Genomic_DNA"/>
</dbReference>
<dbReference type="InterPro" id="IPR029063">
    <property type="entry name" value="SAM-dependent_MTases_sf"/>
</dbReference>
<feature type="domain" description="Methyltransferase type 11" evidence="1">
    <location>
        <begin position="32"/>
        <end position="122"/>
    </location>
</feature>
<dbReference type="InterPro" id="IPR013216">
    <property type="entry name" value="Methyltransf_11"/>
</dbReference>
<dbReference type="Proteomes" id="UP000625735">
    <property type="component" value="Unassembled WGS sequence"/>
</dbReference>
<dbReference type="CDD" id="cd02440">
    <property type="entry name" value="AdoMet_MTases"/>
    <property type="match status" value="1"/>
</dbReference>
<dbReference type="Pfam" id="PF08241">
    <property type="entry name" value="Methyltransf_11"/>
    <property type="match status" value="1"/>
</dbReference>
<dbReference type="PANTHER" id="PTHR43591">
    <property type="entry name" value="METHYLTRANSFERASE"/>
    <property type="match status" value="1"/>
</dbReference>